<evidence type="ECO:0000256" key="1">
    <source>
        <dbReference type="SAM" id="Phobius"/>
    </source>
</evidence>
<feature type="transmembrane region" description="Helical" evidence="1">
    <location>
        <begin position="81"/>
        <end position="103"/>
    </location>
</feature>
<keyword evidence="3" id="KW-1185">Reference proteome</keyword>
<name>A0A329QJS8_9ACTN</name>
<gene>
    <name evidence="2" type="ORF">DPM12_14085</name>
</gene>
<sequence>MTRLSLSNLALAWAVLLACFALVTIPSVIQVVQAGPDEYFDNSYLLSSGNAFYVLIFIAPAVVALSHLMKVMYLNAAKETFLAGAVLLYALLAAAVSAANHAFHYTLDQSWEQTFQVVNLAAIFGWTDHGVLVGFLQQFAFMFLVAIAVHTLASLQRSWVGWLVDLMLIGLFSASLVTEPLVSVRSWLSEVLVSHSSAPVQIGSCLVAAALLYGIALKVLRRKEL</sequence>
<evidence type="ECO:0000313" key="3">
    <source>
        <dbReference type="Proteomes" id="UP000250462"/>
    </source>
</evidence>
<evidence type="ECO:0000313" key="2">
    <source>
        <dbReference type="EMBL" id="RAW12523.1"/>
    </source>
</evidence>
<feature type="transmembrane region" description="Helical" evidence="1">
    <location>
        <begin position="159"/>
        <end position="178"/>
    </location>
</feature>
<feature type="transmembrane region" description="Helical" evidence="1">
    <location>
        <begin position="198"/>
        <end position="220"/>
    </location>
</feature>
<organism evidence="2 3">
    <name type="scientific">Phytoactinopolyspora halophila</name>
    <dbReference type="NCBI Taxonomy" id="1981511"/>
    <lineage>
        <taxon>Bacteria</taxon>
        <taxon>Bacillati</taxon>
        <taxon>Actinomycetota</taxon>
        <taxon>Actinomycetes</taxon>
        <taxon>Jiangellales</taxon>
        <taxon>Jiangellaceae</taxon>
        <taxon>Phytoactinopolyspora</taxon>
    </lineage>
</organism>
<protein>
    <submittedName>
        <fullName evidence="2">Uncharacterized protein</fullName>
    </submittedName>
</protein>
<keyword evidence="1" id="KW-0472">Membrane</keyword>
<feature type="transmembrane region" description="Helical" evidence="1">
    <location>
        <begin position="50"/>
        <end position="69"/>
    </location>
</feature>
<accession>A0A329QJS8</accession>
<dbReference type="PROSITE" id="PS51257">
    <property type="entry name" value="PROKAR_LIPOPROTEIN"/>
    <property type="match status" value="1"/>
</dbReference>
<keyword evidence="1" id="KW-0812">Transmembrane</keyword>
<proteinExistence type="predicted"/>
<feature type="transmembrane region" description="Helical" evidence="1">
    <location>
        <begin position="123"/>
        <end position="147"/>
    </location>
</feature>
<reference evidence="2 3" key="1">
    <citation type="submission" date="2018-06" db="EMBL/GenBank/DDBJ databases">
        <title>Phytoactinopolyspora halophila sp. nov., a novel halophilic actinomycete isolated from a saline soil in China.</title>
        <authorList>
            <person name="Tang S.-K."/>
        </authorList>
    </citation>
    <scope>NUCLEOTIDE SEQUENCE [LARGE SCALE GENOMIC DNA]</scope>
    <source>
        <strain evidence="2 3">YIM 96934</strain>
    </source>
</reference>
<dbReference type="AlphaFoldDB" id="A0A329QJS8"/>
<keyword evidence="1" id="KW-1133">Transmembrane helix</keyword>
<dbReference type="Proteomes" id="UP000250462">
    <property type="component" value="Unassembled WGS sequence"/>
</dbReference>
<comment type="caution">
    <text evidence="2">The sequence shown here is derived from an EMBL/GenBank/DDBJ whole genome shotgun (WGS) entry which is preliminary data.</text>
</comment>
<dbReference type="EMBL" id="QMIG01000015">
    <property type="protein sequence ID" value="RAW12523.1"/>
    <property type="molecule type" value="Genomic_DNA"/>
</dbReference>